<dbReference type="SMART" id="SM00209">
    <property type="entry name" value="TSP1"/>
    <property type="match status" value="2"/>
</dbReference>
<keyword evidence="3 9" id="KW-0217">Developmental protein</keyword>
<dbReference type="Gene3D" id="2.60.220.30">
    <property type="match status" value="1"/>
</dbReference>
<evidence type="ECO:0000256" key="3">
    <source>
        <dbReference type="ARBA" id="ARBA00022473"/>
    </source>
</evidence>
<gene>
    <name evidence="13" type="primary">UNC5C</name>
</gene>
<evidence type="ECO:0000256" key="2">
    <source>
        <dbReference type="ARBA" id="ARBA00009844"/>
    </source>
</evidence>
<feature type="chain" id="PRO_5014350874" description="Netrin receptor UNC5" evidence="10">
    <location>
        <begin position="40"/>
        <end position="596"/>
    </location>
</feature>
<dbReference type="SUPFAM" id="SSF82895">
    <property type="entry name" value="TSP-1 type 1 repeat"/>
    <property type="match status" value="2"/>
</dbReference>
<feature type="domain" description="Ig-like" evidence="11">
    <location>
        <begin position="175"/>
        <end position="256"/>
    </location>
</feature>
<dbReference type="FunFam" id="2.60.40.10:FF:000037">
    <property type="entry name" value="Unc-5 netrin receptor C"/>
    <property type="match status" value="1"/>
</dbReference>
<feature type="domain" description="ZU5" evidence="12">
    <location>
        <begin position="548"/>
        <end position="596"/>
    </location>
</feature>
<dbReference type="PANTHER" id="PTHR12582">
    <property type="entry name" value="NETRIN RECEPTOR UNC5"/>
    <property type="match status" value="1"/>
</dbReference>
<dbReference type="Pfam" id="PF25609">
    <property type="entry name" value="Unc5_NetrinR_N"/>
    <property type="match status" value="1"/>
</dbReference>
<proteinExistence type="inferred from homology"/>
<keyword evidence="10" id="KW-0732">Signal</keyword>
<evidence type="ECO:0000256" key="10">
    <source>
        <dbReference type="SAM" id="SignalP"/>
    </source>
</evidence>
<feature type="signal peptide" evidence="10">
    <location>
        <begin position="1"/>
        <end position="39"/>
    </location>
</feature>
<dbReference type="InterPro" id="IPR036383">
    <property type="entry name" value="TSP1_rpt_sf"/>
</dbReference>
<dbReference type="FunFam" id="2.20.100.10:FF:000002">
    <property type="entry name" value="Unc-5 netrin receptor C"/>
    <property type="match status" value="1"/>
</dbReference>
<comment type="subcellular location">
    <subcellularLocation>
        <location evidence="9">Cell membrane</location>
        <topology evidence="9">Single-pass type I membrane protein</topology>
    </subcellularLocation>
    <subcellularLocation>
        <location evidence="1">Membrane</location>
        <topology evidence="1">Single-pass type I membrane protein</topology>
    </subcellularLocation>
</comment>
<dbReference type="InterPro" id="IPR037936">
    <property type="entry name" value="UNC5A-D"/>
</dbReference>
<dbReference type="InterPro" id="IPR057755">
    <property type="entry name" value="UNC5A-D-like_N"/>
</dbReference>
<evidence type="ECO:0000256" key="5">
    <source>
        <dbReference type="ARBA" id="ARBA00023157"/>
    </source>
</evidence>
<evidence type="ECO:0000256" key="4">
    <source>
        <dbReference type="ARBA" id="ARBA00023136"/>
    </source>
</evidence>
<dbReference type="AlphaFoldDB" id="A0A2K5CU27"/>
<dbReference type="Gene3D" id="2.20.100.10">
    <property type="entry name" value="Thrombospondin type-1 (TSP1) repeat"/>
    <property type="match status" value="2"/>
</dbReference>
<dbReference type="Pfam" id="PF07679">
    <property type="entry name" value="I-set"/>
    <property type="match status" value="1"/>
</dbReference>
<keyword evidence="6 9" id="KW-0675">Receptor</keyword>
<protein>
    <recommendedName>
        <fullName evidence="9">Netrin receptor UNC5</fullName>
    </recommendedName>
</protein>
<reference evidence="13" key="1">
    <citation type="submission" date="2025-08" db="UniProtKB">
        <authorList>
            <consortium name="Ensembl"/>
        </authorList>
    </citation>
    <scope>IDENTIFICATION</scope>
</reference>
<keyword evidence="4 9" id="KW-0472">Membrane</keyword>
<keyword evidence="9" id="KW-1133">Transmembrane helix</keyword>
<dbReference type="FunFam" id="2.20.100.10:FF:000008">
    <property type="entry name" value="Unc-5 netrin receptor C"/>
    <property type="match status" value="1"/>
</dbReference>
<dbReference type="InterPro" id="IPR000906">
    <property type="entry name" value="ZU5_dom"/>
</dbReference>
<dbReference type="Proteomes" id="UP000233020">
    <property type="component" value="Unplaced"/>
</dbReference>
<dbReference type="InterPro" id="IPR013098">
    <property type="entry name" value="Ig_I-set"/>
</dbReference>
<dbReference type="PROSITE" id="PS50835">
    <property type="entry name" value="IG_LIKE"/>
    <property type="match status" value="1"/>
</dbReference>
<accession>A0A2K5CU27</accession>
<dbReference type="GO" id="GO:0005042">
    <property type="term" value="F:netrin receptor activity"/>
    <property type="evidence" value="ECO:0007669"/>
    <property type="project" value="UniProtKB-UniRule"/>
</dbReference>
<dbReference type="Pfam" id="PF00791">
    <property type="entry name" value="ZU5"/>
    <property type="match status" value="1"/>
</dbReference>
<keyword evidence="7" id="KW-0325">Glycoprotein</keyword>
<dbReference type="PROSITE" id="PS50092">
    <property type="entry name" value="TSP1"/>
    <property type="match status" value="2"/>
</dbReference>
<dbReference type="Ensembl" id="ENSANAT00000030004.1">
    <property type="protein sequence ID" value="ENSANAP00000012185.1"/>
    <property type="gene ID" value="ENSANAG00000024029.1"/>
</dbReference>
<feature type="transmembrane region" description="Helical" evidence="9">
    <location>
        <begin position="395"/>
        <end position="420"/>
    </location>
</feature>
<dbReference type="InterPro" id="IPR036179">
    <property type="entry name" value="Ig-like_dom_sf"/>
</dbReference>
<evidence type="ECO:0000256" key="7">
    <source>
        <dbReference type="ARBA" id="ARBA00023180"/>
    </source>
</evidence>
<evidence type="ECO:0000256" key="6">
    <source>
        <dbReference type="ARBA" id="ARBA00023170"/>
    </source>
</evidence>
<dbReference type="InterPro" id="IPR003598">
    <property type="entry name" value="Ig_sub2"/>
</dbReference>
<dbReference type="InterPro" id="IPR013783">
    <property type="entry name" value="Ig-like_fold"/>
</dbReference>
<dbReference type="FunFam" id="2.60.40.10:FF:000039">
    <property type="entry name" value="Unc-5 netrin receptor C"/>
    <property type="match status" value="1"/>
</dbReference>
<keyword evidence="8 9" id="KW-0393">Immunoglobulin domain</keyword>
<evidence type="ECO:0000313" key="13">
    <source>
        <dbReference type="Ensembl" id="ENSANAP00000012185.1"/>
    </source>
</evidence>
<comment type="function">
    <text evidence="9">Receptor for netrin required for axon guidance. Mediates axon repulsion of neuronal growth cones in the developing nervous system upon ligand binding.</text>
</comment>
<name>A0A2K5CU27_AOTNA</name>
<dbReference type="GeneTree" id="ENSGT00950000182815"/>
<keyword evidence="5" id="KW-1015">Disulfide bond</keyword>
<evidence type="ECO:0000256" key="8">
    <source>
        <dbReference type="ARBA" id="ARBA00023319"/>
    </source>
</evidence>
<keyword evidence="14" id="KW-1185">Reference proteome</keyword>
<evidence type="ECO:0000259" key="11">
    <source>
        <dbReference type="PROSITE" id="PS50835"/>
    </source>
</evidence>
<dbReference type="SMART" id="SM00409">
    <property type="entry name" value="IG"/>
    <property type="match status" value="1"/>
</dbReference>
<dbReference type="Gene3D" id="2.60.40.10">
    <property type="entry name" value="Immunoglobulins"/>
    <property type="match status" value="2"/>
</dbReference>
<comment type="similarity">
    <text evidence="2 9">Belongs to the unc-5 family.</text>
</comment>
<dbReference type="GO" id="GO:0007411">
    <property type="term" value="P:axon guidance"/>
    <property type="evidence" value="ECO:0007669"/>
    <property type="project" value="TreeGrafter"/>
</dbReference>
<evidence type="ECO:0000256" key="1">
    <source>
        <dbReference type="ARBA" id="ARBA00004479"/>
    </source>
</evidence>
<evidence type="ECO:0000256" key="9">
    <source>
        <dbReference type="RuleBase" id="RU367033"/>
    </source>
</evidence>
<evidence type="ECO:0000259" key="12">
    <source>
        <dbReference type="PROSITE" id="PS51145"/>
    </source>
</evidence>
<organism evidence="13 14">
    <name type="scientific">Aotus nancymaae</name>
    <name type="common">Ma's night monkey</name>
    <dbReference type="NCBI Taxonomy" id="37293"/>
    <lineage>
        <taxon>Eukaryota</taxon>
        <taxon>Metazoa</taxon>
        <taxon>Chordata</taxon>
        <taxon>Craniata</taxon>
        <taxon>Vertebrata</taxon>
        <taxon>Euteleostomi</taxon>
        <taxon>Mammalia</taxon>
        <taxon>Eutheria</taxon>
        <taxon>Euarchontoglires</taxon>
        <taxon>Primates</taxon>
        <taxon>Haplorrhini</taxon>
        <taxon>Platyrrhini</taxon>
        <taxon>Aotidae</taxon>
        <taxon>Aotus</taxon>
    </lineage>
</organism>
<dbReference type="SMART" id="SM00218">
    <property type="entry name" value="ZU5"/>
    <property type="match status" value="1"/>
</dbReference>
<sequence length="596" mass="66023">MRKGLRATAARCGLGLGYVLQMLVLPALALLSASGTGSAAQDDDFFHELPETFPSDPPEPLPHFLIEPEEAYIVKNKPVNLYCKASPATQIYFKCNSEWVHQKDHIVDERVDETSGLIVREVSIEISRQQVEELFGPEDYWCQCVAWSSAGTTKSRKAYVRIAYLRKTFEQEPLGKEVSLEQEVLLQCRPPEGIPVAEVEWLKNEDIIDPVEDRNFYITIDHNLIIKQARLSDTANYTCVAKNIVAKRKSTTATVIVYVNGGWSTWTEWSVNSRCGRGYQKRTRTCTNPAPLNGGAFCEGQSVQKITCTTLCPVDGRWTSWSKWSTCGTECTHWRRRECTAPAPKNGGKDCDGLVLQSKNCTDGLCMQSFIYPISTEQRTQNEYGFSSAPDSDDVALYVGIVIAVIVCLAISVVVALFVYRKNHRDFESDIIDSSALNGGFQPVNIKAARQDLLAVPPDLTSAAAMYRGPVYALHDVSDKIPMTNSPILDPLPNLKIKVYNTSGAVTPQDELSEFTSKLSPQMTQSLLENEALNLKNQSLARQTDPSCTAFGSFNSLGGHLIVPNSGVSLLIPAGAIPQGRVYEMYVTVHRKETMR</sequence>
<dbReference type="PROSITE" id="PS51145">
    <property type="entry name" value="ZU5"/>
    <property type="match status" value="1"/>
</dbReference>
<dbReference type="InterPro" id="IPR003599">
    <property type="entry name" value="Ig_sub"/>
</dbReference>
<dbReference type="SMART" id="SM00408">
    <property type="entry name" value="IGc2"/>
    <property type="match status" value="1"/>
</dbReference>
<dbReference type="Pfam" id="PF00090">
    <property type="entry name" value="TSP_1"/>
    <property type="match status" value="2"/>
</dbReference>
<dbReference type="InterPro" id="IPR000884">
    <property type="entry name" value="TSP1_rpt"/>
</dbReference>
<dbReference type="GO" id="GO:0005886">
    <property type="term" value="C:plasma membrane"/>
    <property type="evidence" value="ECO:0007669"/>
    <property type="project" value="UniProtKB-SubCell"/>
</dbReference>
<keyword evidence="9" id="KW-0812">Transmembrane</keyword>
<evidence type="ECO:0000313" key="14">
    <source>
        <dbReference type="Proteomes" id="UP000233020"/>
    </source>
</evidence>
<dbReference type="SUPFAM" id="SSF48726">
    <property type="entry name" value="Immunoglobulin"/>
    <property type="match status" value="2"/>
</dbReference>
<dbReference type="PANTHER" id="PTHR12582:SF7">
    <property type="entry name" value="NETRIN RECEPTOR UNC5C"/>
    <property type="match status" value="1"/>
</dbReference>
<dbReference type="InterPro" id="IPR007110">
    <property type="entry name" value="Ig-like_dom"/>
</dbReference>
<reference evidence="13" key="2">
    <citation type="submission" date="2025-09" db="UniProtKB">
        <authorList>
            <consortium name="Ensembl"/>
        </authorList>
    </citation>
    <scope>IDENTIFICATION</scope>
</reference>